<accession>A0ABW1SX47</accession>
<gene>
    <name evidence="1" type="ORF">ACFQGU_03555</name>
</gene>
<dbReference type="EMBL" id="JBHSTI010000003">
    <property type="protein sequence ID" value="MFC6236938.1"/>
    <property type="molecule type" value="Genomic_DNA"/>
</dbReference>
<keyword evidence="2" id="KW-1185">Reference proteome</keyword>
<evidence type="ECO:0000313" key="1">
    <source>
        <dbReference type="EMBL" id="MFC6236938.1"/>
    </source>
</evidence>
<evidence type="ECO:0008006" key="3">
    <source>
        <dbReference type="Google" id="ProtNLM"/>
    </source>
</evidence>
<comment type="caution">
    <text evidence="1">The sequence shown here is derived from an EMBL/GenBank/DDBJ whole genome shotgun (WGS) entry which is preliminary data.</text>
</comment>
<dbReference type="InterPro" id="IPR015424">
    <property type="entry name" value="PyrdxlP-dep_Trfase"/>
</dbReference>
<protein>
    <recommendedName>
        <fullName evidence="3">Aspartate aminotransferase family protein</fullName>
    </recommendedName>
</protein>
<dbReference type="SUPFAM" id="SSF53383">
    <property type="entry name" value="PLP-dependent transferases"/>
    <property type="match status" value="1"/>
</dbReference>
<reference evidence="2" key="1">
    <citation type="journal article" date="2019" name="Int. J. Syst. Evol. Microbiol.">
        <title>The Global Catalogue of Microorganisms (GCM) 10K type strain sequencing project: providing services to taxonomists for standard genome sequencing and annotation.</title>
        <authorList>
            <consortium name="The Broad Institute Genomics Platform"/>
            <consortium name="The Broad Institute Genome Sequencing Center for Infectious Disease"/>
            <person name="Wu L."/>
            <person name="Ma J."/>
        </authorList>
    </citation>
    <scope>NUCLEOTIDE SEQUENCE [LARGE SCALE GENOMIC DNA]</scope>
    <source>
        <strain evidence="2">CGMCC 4.7317</strain>
    </source>
</reference>
<sequence>MADSARLKQHVHRHYPTVDRGHGVFLYDTDGKRYLDGFAGPMTVSIGHPWCATDRVAGHHARAAG</sequence>
<proteinExistence type="predicted"/>
<dbReference type="RefSeq" id="WP_386763997.1">
    <property type="nucleotide sequence ID" value="NZ_JBHSTI010000003.1"/>
</dbReference>
<evidence type="ECO:0000313" key="2">
    <source>
        <dbReference type="Proteomes" id="UP001596138"/>
    </source>
</evidence>
<dbReference type="Proteomes" id="UP001596138">
    <property type="component" value="Unassembled WGS sequence"/>
</dbReference>
<name>A0ABW1SX47_9ACTN</name>
<organism evidence="1 2">
    <name type="scientific">Longivirga aurantiaca</name>
    <dbReference type="NCBI Taxonomy" id="1837743"/>
    <lineage>
        <taxon>Bacteria</taxon>
        <taxon>Bacillati</taxon>
        <taxon>Actinomycetota</taxon>
        <taxon>Actinomycetes</taxon>
        <taxon>Sporichthyales</taxon>
        <taxon>Sporichthyaceae</taxon>
        <taxon>Longivirga</taxon>
    </lineage>
</organism>
<dbReference type="Gene3D" id="3.90.1150.10">
    <property type="entry name" value="Aspartate Aminotransferase, domain 1"/>
    <property type="match status" value="1"/>
</dbReference>
<dbReference type="InterPro" id="IPR015422">
    <property type="entry name" value="PyrdxlP-dep_Trfase_small"/>
</dbReference>